<comment type="catalytic activity">
    <reaction evidence="10">
        <text>N(6)-(1,2-dicarboxyethyl)-AMP = fumarate + AMP</text>
        <dbReference type="Rhea" id="RHEA:16853"/>
        <dbReference type="ChEBI" id="CHEBI:29806"/>
        <dbReference type="ChEBI" id="CHEBI:57567"/>
        <dbReference type="ChEBI" id="CHEBI:456215"/>
        <dbReference type="EC" id="4.3.2.2"/>
    </reaction>
    <physiologicalReaction direction="left-to-right" evidence="10">
        <dbReference type="Rhea" id="RHEA:16854"/>
    </physiologicalReaction>
</comment>
<dbReference type="GO" id="GO:0070626">
    <property type="term" value="F:(S)-2-(5-amino-1-(5-phospho-D-ribosyl)imidazole-4-carboxamido) succinate lyase (fumarate-forming) activity"/>
    <property type="evidence" value="ECO:0007669"/>
    <property type="project" value="TreeGrafter"/>
</dbReference>
<evidence type="ECO:0000256" key="2">
    <source>
        <dbReference type="ARBA" id="ARBA00004734"/>
    </source>
</evidence>
<evidence type="ECO:0000256" key="9">
    <source>
        <dbReference type="ARBA" id="ARBA00030717"/>
    </source>
</evidence>
<evidence type="ECO:0000313" key="14">
    <source>
        <dbReference type="EMBL" id="MBT9145361.1"/>
    </source>
</evidence>
<dbReference type="PRINTS" id="PR00149">
    <property type="entry name" value="FUMRATELYASE"/>
</dbReference>
<comment type="pathway">
    <text evidence="2 12">Purine metabolism; AMP biosynthesis via de novo pathway; AMP from IMP: step 2/2.</text>
</comment>
<dbReference type="FunFam" id="1.10.40.30:FF:000007">
    <property type="entry name" value="Adenylosuccinate lyase"/>
    <property type="match status" value="1"/>
</dbReference>
<dbReference type="EMBL" id="QLTW01000081">
    <property type="protein sequence ID" value="MBT9145361.1"/>
    <property type="molecule type" value="Genomic_DNA"/>
</dbReference>
<evidence type="ECO:0000256" key="7">
    <source>
        <dbReference type="ARBA" id="ARBA00023239"/>
    </source>
</evidence>
<evidence type="ECO:0000256" key="6">
    <source>
        <dbReference type="ARBA" id="ARBA00022755"/>
    </source>
</evidence>
<keyword evidence="6 12" id="KW-0658">Purine biosynthesis</keyword>
<dbReference type="GO" id="GO:0005829">
    <property type="term" value="C:cytosol"/>
    <property type="evidence" value="ECO:0007669"/>
    <property type="project" value="TreeGrafter"/>
</dbReference>
<dbReference type="InterPro" id="IPR008948">
    <property type="entry name" value="L-Aspartase-like"/>
</dbReference>
<evidence type="ECO:0000256" key="1">
    <source>
        <dbReference type="ARBA" id="ARBA00004706"/>
    </source>
</evidence>
<organism evidence="14 15">
    <name type="scientific">Psychracetigena formicireducens</name>
    <dbReference type="NCBI Taxonomy" id="2986056"/>
    <lineage>
        <taxon>Bacteria</taxon>
        <taxon>Bacillati</taxon>
        <taxon>Candidatus Lithacetigenota</taxon>
        <taxon>Candidatus Psychracetigena</taxon>
    </lineage>
</organism>
<dbReference type="EC" id="4.3.2.2" evidence="4 11"/>
<dbReference type="InterPro" id="IPR020557">
    <property type="entry name" value="Fumarate_lyase_CS"/>
</dbReference>
<dbReference type="SUPFAM" id="SSF48557">
    <property type="entry name" value="L-aspartase-like"/>
    <property type="match status" value="1"/>
</dbReference>
<dbReference type="InterPro" id="IPR024083">
    <property type="entry name" value="Fumarase/histidase_N"/>
</dbReference>
<evidence type="ECO:0000313" key="15">
    <source>
        <dbReference type="Proteomes" id="UP000811545"/>
    </source>
</evidence>
<evidence type="ECO:0000259" key="13">
    <source>
        <dbReference type="SMART" id="SM00998"/>
    </source>
</evidence>
<dbReference type="GO" id="GO:0044208">
    <property type="term" value="P:'de novo' AMP biosynthetic process"/>
    <property type="evidence" value="ECO:0007669"/>
    <property type="project" value="TreeGrafter"/>
</dbReference>
<evidence type="ECO:0000256" key="5">
    <source>
        <dbReference type="ARBA" id="ARBA00017058"/>
    </source>
</evidence>
<dbReference type="Pfam" id="PF10397">
    <property type="entry name" value="ADSL_C"/>
    <property type="match status" value="1"/>
</dbReference>
<dbReference type="SMART" id="SM00998">
    <property type="entry name" value="ADSL_C"/>
    <property type="match status" value="1"/>
</dbReference>
<evidence type="ECO:0000256" key="11">
    <source>
        <dbReference type="NCBIfam" id="TIGR00928"/>
    </source>
</evidence>
<name>A0A9E2F4R6_PSYF1</name>
<dbReference type="InterPro" id="IPR022761">
    <property type="entry name" value="Fumarate_lyase_N"/>
</dbReference>
<comment type="similarity">
    <text evidence="3 12">Belongs to the lyase 1 family. Adenylosuccinate lyase subfamily.</text>
</comment>
<evidence type="ECO:0000256" key="10">
    <source>
        <dbReference type="ARBA" id="ARBA00049115"/>
    </source>
</evidence>
<proteinExistence type="inferred from homology"/>
<dbReference type="PROSITE" id="PS00163">
    <property type="entry name" value="FUMARATE_LYASES"/>
    <property type="match status" value="1"/>
</dbReference>
<dbReference type="Gene3D" id="1.10.275.10">
    <property type="entry name" value="Fumarase/aspartase (N-terminal domain)"/>
    <property type="match status" value="1"/>
</dbReference>
<feature type="domain" description="Adenylosuccinate lyase C-terminal" evidence="13">
    <location>
        <begin position="340"/>
        <end position="420"/>
    </location>
</feature>
<keyword evidence="7 12" id="KW-0456">Lyase</keyword>
<dbReference type="PANTHER" id="PTHR43172:SF1">
    <property type="entry name" value="ADENYLOSUCCINATE LYASE"/>
    <property type="match status" value="1"/>
</dbReference>
<evidence type="ECO:0000256" key="12">
    <source>
        <dbReference type="RuleBase" id="RU361172"/>
    </source>
</evidence>
<dbReference type="InterPro" id="IPR004769">
    <property type="entry name" value="Pur_lyase"/>
</dbReference>
<dbReference type="CDD" id="cd01360">
    <property type="entry name" value="Adenylsuccinate_lyase_1"/>
    <property type="match status" value="1"/>
</dbReference>
<reference evidence="14 15" key="1">
    <citation type="journal article" date="2021" name="bioRxiv">
        <title>Unique metabolic strategies in Hadean analogues reveal hints for primordial physiology.</title>
        <authorList>
            <person name="Nobu M.K."/>
            <person name="Nakai R."/>
            <person name="Tamazawa S."/>
            <person name="Mori H."/>
            <person name="Toyoda A."/>
            <person name="Ijiri A."/>
            <person name="Suzuki S."/>
            <person name="Kurokawa K."/>
            <person name="Kamagata Y."/>
            <person name="Tamaki H."/>
        </authorList>
    </citation>
    <scope>NUCLEOTIDE SEQUENCE [LARGE SCALE GENOMIC DNA]</scope>
    <source>
        <strain evidence="14">BS525</strain>
    </source>
</reference>
<sequence>MGKIWDESYKYQKWLEVEIAVCEAQFERGNIPEESLKIIKERASFDINRIEEIEQTVKHEIIAFLTAVGEAVGSEAKYIHLGLTSSDVIDTGLALQMRESAELIIKDLLILKNVLREKAFQYKNTPCMGRTHGIHAEPMVLGLKFTLWYQDLNRCLTRIKQVLEVISIGKISGPIGTFSSVSPEVEEITCHKLGLKPEPVATQVVQRDRHAEYLLALALVASFLEKIALEIRHLQRTEVREVEEPFSLGQKGSSAMPHKKNPIGSENICGLARLVRSYALTSLENIALWHERDISHSSVERVIIPDSLILVDYMLNRLTGILQNLIVHPEKMLENLEASLGLYNSQKILLALTDKGLSREKAYELVQEIALECWEKTTSFKDTLSSNSEITKYLTVGEINSLFDFNEYLKYVDYIYNRVFNLGSGLHS</sequence>
<evidence type="ECO:0000256" key="3">
    <source>
        <dbReference type="ARBA" id="ARBA00008273"/>
    </source>
</evidence>
<dbReference type="FunFam" id="1.20.200.10:FF:000008">
    <property type="entry name" value="Adenylosuccinate lyase"/>
    <property type="match status" value="1"/>
</dbReference>
<comment type="caution">
    <text evidence="14">The sequence shown here is derived from an EMBL/GenBank/DDBJ whole genome shotgun (WGS) entry which is preliminary data.</text>
</comment>
<dbReference type="InterPro" id="IPR019468">
    <property type="entry name" value="AdenyloSucc_lyase_C"/>
</dbReference>
<gene>
    <name evidence="14" type="primary">purB</name>
    <name evidence="14" type="ORF">DDT42_01232</name>
</gene>
<evidence type="ECO:0000256" key="8">
    <source>
        <dbReference type="ARBA" id="ARBA00024477"/>
    </source>
</evidence>
<dbReference type="Gene3D" id="1.20.200.10">
    <property type="entry name" value="Fumarase/aspartase (Central domain)"/>
    <property type="match status" value="1"/>
</dbReference>
<protein>
    <recommendedName>
        <fullName evidence="5 11">Adenylosuccinate lyase</fullName>
        <shortName evidence="12">ASL</shortName>
        <ecNumber evidence="4 11">4.3.2.2</ecNumber>
    </recommendedName>
    <alternativeName>
        <fullName evidence="9 12">Adenylosuccinase</fullName>
    </alternativeName>
</protein>
<dbReference type="Proteomes" id="UP000811545">
    <property type="component" value="Unassembled WGS sequence"/>
</dbReference>
<dbReference type="PANTHER" id="PTHR43172">
    <property type="entry name" value="ADENYLOSUCCINATE LYASE"/>
    <property type="match status" value="1"/>
</dbReference>
<dbReference type="AlphaFoldDB" id="A0A9E2F4R6"/>
<dbReference type="NCBIfam" id="TIGR00928">
    <property type="entry name" value="purB"/>
    <property type="match status" value="1"/>
</dbReference>
<dbReference type="GO" id="GO:0004018">
    <property type="term" value="F:N6-(1,2-dicarboxyethyl)AMP AMP-lyase (fumarate-forming) activity"/>
    <property type="evidence" value="ECO:0007669"/>
    <property type="project" value="UniProtKB-UniRule"/>
</dbReference>
<dbReference type="PRINTS" id="PR00145">
    <property type="entry name" value="ARGSUCLYASE"/>
</dbReference>
<dbReference type="Pfam" id="PF00206">
    <property type="entry name" value="Lyase_1"/>
    <property type="match status" value="1"/>
</dbReference>
<accession>A0A9E2F4R6</accession>
<comment type="pathway">
    <text evidence="1 12">Purine metabolism; IMP biosynthesis via de novo pathway; 5-amino-1-(5-phospho-D-ribosyl)imidazole-4-carboxamide from 5-amino-1-(5-phospho-D-ribosyl)imidazole-4-carboxylate: step 2/2.</text>
</comment>
<comment type="catalytic activity">
    <reaction evidence="8">
        <text>(2S)-2-[5-amino-1-(5-phospho-beta-D-ribosyl)imidazole-4-carboxamido]succinate = 5-amino-1-(5-phospho-beta-D-ribosyl)imidazole-4-carboxamide + fumarate</text>
        <dbReference type="Rhea" id="RHEA:23920"/>
        <dbReference type="ChEBI" id="CHEBI:29806"/>
        <dbReference type="ChEBI" id="CHEBI:58443"/>
        <dbReference type="ChEBI" id="CHEBI:58475"/>
        <dbReference type="EC" id="4.3.2.2"/>
    </reaction>
    <physiologicalReaction direction="left-to-right" evidence="8">
        <dbReference type="Rhea" id="RHEA:23921"/>
    </physiologicalReaction>
</comment>
<dbReference type="InterPro" id="IPR000362">
    <property type="entry name" value="Fumarate_lyase_fam"/>
</dbReference>
<dbReference type="Gene3D" id="1.10.40.30">
    <property type="entry name" value="Fumarase/aspartase (C-terminal domain)"/>
    <property type="match status" value="1"/>
</dbReference>
<evidence type="ECO:0000256" key="4">
    <source>
        <dbReference type="ARBA" id="ARBA00012339"/>
    </source>
</evidence>